<protein>
    <recommendedName>
        <fullName evidence="15">Citrulline--aspartate ligase</fullName>
        <ecNumber evidence="4">3.6.4.13</ecNumber>
        <ecNumber evidence="3">6.3.4.5</ecNumber>
    </recommendedName>
    <alternativeName>
        <fullName evidence="19">DEAH RNA helicase homolog PRP43</fullName>
    </alternativeName>
</protein>
<dbReference type="OrthoDB" id="10253254at2759"/>
<dbReference type="Gene3D" id="3.40.50.300">
    <property type="entry name" value="P-loop containing nucleotide triphosphate hydrolases"/>
    <property type="match status" value="2"/>
</dbReference>
<dbReference type="PANTHER" id="PTHR18934:SF109">
    <property type="entry name" value="ATP-DEPENDENT RNA HELICASE DHX15 HOMOLOG"/>
    <property type="match status" value="1"/>
</dbReference>
<dbReference type="Pfam" id="PF00270">
    <property type="entry name" value="DEAD"/>
    <property type="match status" value="1"/>
</dbReference>
<comment type="caution">
    <text evidence="22">The sequence shown here is derived from an EMBL/GenBank/DDBJ whole genome shotgun (WGS) entry which is preliminary data.</text>
</comment>
<evidence type="ECO:0000256" key="5">
    <source>
        <dbReference type="ARBA" id="ARBA00022571"/>
    </source>
</evidence>
<name>A0A5A7QKD0_STRAF</name>
<dbReference type="GO" id="GO:0006526">
    <property type="term" value="P:L-arginine biosynthetic process"/>
    <property type="evidence" value="ECO:0007669"/>
    <property type="project" value="UniProtKB-UniPathway"/>
</dbReference>
<keyword evidence="6" id="KW-0436">Ligase</keyword>
<keyword evidence="10" id="KW-0547">Nucleotide-binding</keyword>
<dbReference type="Pfam" id="PF21010">
    <property type="entry name" value="HA2_C"/>
    <property type="match status" value="1"/>
</dbReference>
<dbReference type="InterPro" id="IPR007502">
    <property type="entry name" value="Helicase-assoc_dom"/>
</dbReference>
<keyword evidence="8" id="KW-0507">mRNA processing</keyword>
<dbReference type="InterPro" id="IPR027417">
    <property type="entry name" value="P-loop_NTPase"/>
</dbReference>
<dbReference type="Gene3D" id="1.20.120.1080">
    <property type="match status" value="1"/>
</dbReference>
<evidence type="ECO:0000256" key="6">
    <source>
        <dbReference type="ARBA" id="ARBA00022598"/>
    </source>
</evidence>
<dbReference type="InterPro" id="IPR014001">
    <property type="entry name" value="Helicase_ATP-bd"/>
</dbReference>
<evidence type="ECO:0000256" key="2">
    <source>
        <dbReference type="ARBA" id="ARBA00011881"/>
    </source>
</evidence>
<dbReference type="InterPro" id="IPR023434">
    <property type="entry name" value="Arginosuc_synth_type_1_subfam"/>
</dbReference>
<dbReference type="Pfam" id="PF00764">
    <property type="entry name" value="Arginosuc_synth"/>
    <property type="match status" value="1"/>
</dbReference>
<dbReference type="FunFam" id="3.40.50.620:FF:000019">
    <property type="entry name" value="Argininosuccinate synthase"/>
    <property type="match status" value="1"/>
</dbReference>
<comment type="catalytic activity">
    <reaction evidence="16">
        <text>ATP + H2O = ADP + phosphate + H(+)</text>
        <dbReference type="Rhea" id="RHEA:13065"/>
        <dbReference type="ChEBI" id="CHEBI:15377"/>
        <dbReference type="ChEBI" id="CHEBI:15378"/>
        <dbReference type="ChEBI" id="CHEBI:30616"/>
        <dbReference type="ChEBI" id="CHEBI:43474"/>
        <dbReference type="ChEBI" id="CHEBI:456216"/>
        <dbReference type="EC" id="3.6.4.13"/>
    </reaction>
</comment>
<dbReference type="SMART" id="SM00487">
    <property type="entry name" value="DEXDc"/>
    <property type="match status" value="1"/>
</dbReference>
<keyword evidence="23" id="KW-1185">Reference proteome</keyword>
<evidence type="ECO:0000256" key="18">
    <source>
        <dbReference type="ARBA" id="ARBA00060734"/>
    </source>
</evidence>
<dbReference type="PROSITE" id="PS00565">
    <property type="entry name" value="ARGININOSUCCIN_SYN_2"/>
    <property type="match status" value="1"/>
</dbReference>
<dbReference type="PROSITE" id="PS51194">
    <property type="entry name" value="HELICASE_CTER"/>
    <property type="match status" value="1"/>
</dbReference>
<dbReference type="GO" id="GO:0006397">
    <property type="term" value="P:mRNA processing"/>
    <property type="evidence" value="ECO:0007669"/>
    <property type="project" value="UniProtKB-KW"/>
</dbReference>
<dbReference type="EMBL" id="BKCP01006915">
    <property type="protein sequence ID" value="GER44371.1"/>
    <property type="molecule type" value="Genomic_DNA"/>
</dbReference>
<comment type="function">
    <text evidence="17">May be involved in pre-mRNA splicing.</text>
</comment>
<dbReference type="GO" id="GO:0008380">
    <property type="term" value="P:RNA splicing"/>
    <property type="evidence" value="ECO:0007669"/>
    <property type="project" value="UniProtKB-KW"/>
</dbReference>
<dbReference type="GO" id="GO:0003729">
    <property type="term" value="F:mRNA binding"/>
    <property type="evidence" value="ECO:0007669"/>
    <property type="project" value="UniProtKB-ARBA"/>
</dbReference>
<dbReference type="FunFam" id="3.40.50.300:FF:000007">
    <property type="entry name" value="Pre-mRNA-splicing factor ATP-dependent RNA helicase"/>
    <property type="match status" value="1"/>
</dbReference>
<keyword evidence="11" id="KW-0378">Hydrolase</keyword>
<dbReference type="Pfam" id="PF00271">
    <property type="entry name" value="Helicase_C"/>
    <property type="match status" value="1"/>
</dbReference>
<evidence type="ECO:0000256" key="10">
    <source>
        <dbReference type="ARBA" id="ARBA00022741"/>
    </source>
</evidence>
<dbReference type="SMART" id="SM00490">
    <property type="entry name" value="HELICc"/>
    <property type="match status" value="1"/>
</dbReference>
<keyword evidence="14" id="KW-0508">mRNA splicing</keyword>
<comment type="similarity">
    <text evidence="18">Belongs to the DEAD box helicase family. DEAH subfamily. PRP43 sub-subfamily.</text>
</comment>
<evidence type="ECO:0000256" key="11">
    <source>
        <dbReference type="ARBA" id="ARBA00022801"/>
    </source>
</evidence>
<evidence type="ECO:0000256" key="15">
    <source>
        <dbReference type="ARBA" id="ARBA00029916"/>
    </source>
</evidence>
<dbReference type="GO" id="GO:0016787">
    <property type="term" value="F:hydrolase activity"/>
    <property type="evidence" value="ECO:0007669"/>
    <property type="project" value="UniProtKB-KW"/>
</dbReference>
<proteinExistence type="inferred from homology"/>
<evidence type="ECO:0000256" key="3">
    <source>
        <dbReference type="ARBA" id="ARBA00012286"/>
    </source>
</evidence>
<dbReference type="CDD" id="cd17973">
    <property type="entry name" value="DEXHc_DHX15"/>
    <property type="match status" value="1"/>
</dbReference>
<evidence type="ECO:0000259" key="21">
    <source>
        <dbReference type="PROSITE" id="PS51194"/>
    </source>
</evidence>
<dbReference type="InterPro" id="IPR018223">
    <property type="entry name" value="Arginosuc_synth_CS"/>
</dbReference>
<dbReference type="GO" id="GO:0004055">
    <property type="term" value="F:argininosuccinate synthase activity"/>
    <property type="evidence" value="ECO:0007669"/>
    <property type="project" value="UniProtKB-EC"/>
</dbReference>
<dbReference type="Pfam" id="PF04408">
    <property type="entry name" value="WHD_HA2"/>
    <property type="match status" value="1"/>
</dbReference>
<dbReference type="GO" id="GO:0005524">
    <property type="term" value="F:ATP binding"/>
    <property type="evidence" value="ECO:0007669"/>
    <property type="project" value="UniProtKB-KW"/>
</dbReference>
<dbReference type="EC" id="6.3.4.5" evidence="3"/>
<dbReference type="Gene3D" id="1.20.5.470">
    <property type="entry name" value="Single helix bin"/>
    <property type="match status" value="1"/>
</dbReference>
<dbReference type="InterPro" id="IPR024074">
    <property type="entry name" value="AS_cat/multimer_dom_body"/>
</dbReference>
<dbReference type="InterPro" id="IPR011545">
    <property type="entry name" value="DEAD/DEAH_box_helicase_dom"/>
</dbReference>
<dbReference type="Pfam" id="PF07717">
    <property type="entry name" value="OB_NTP_bind"/>
    <property type="match status" value="1"/>
</dbReference>
<evidence type="ECO:0000256" key="19">
    <source>
        <dbReference type="ARBA" id="ARBA00078284"/>
    </source>
</evidence>
<keyword evidence="5" id="KW-0055">Arginine biosynthesis</keyword>
<sequence>MGTERKRKVSLFDVVDDTSLSKLSRVNGGASSGVPSTVNKWNSRPYSQRYYEILEKRKTLPVWHQKEEFLQALKANQTLILVGETGSGKTTQIPQFVLDAIEIESPDKRKKFMVGCTQPRRVAAMSVSRRVAEEMDVTIGEEVGYSIRFEDCSSSRTVLKYLTDGMLLREAMTDPLLERYKVIILDEAHERTLATDVLFGLLKEVLRNRPDLKLVVMSATLEAEKFQGYFSDAPLMKVPGRLHPVEIFYTQEPERDYLEAAIKTVFQIHLCEPPGDILVFLTGEEEIEDACRKLTKEFANAGDQVGPAKIVPLYSTLPPAMQQKIFEPAPPPAVEGGPPGRKIVVSTNIAETSLTIDGIVYVIDPGFAKQKVYNPRIRVESLLVSPISKASAHQRSGRAGRTQPGKCFRLYTEKSFNNDLVPQTYPEILRSNLANTVLTLKKLGIDDLVHFDFMDPPAPETLMRALEVLNYLGALDDDGNLTKLGEVMSELPLDPQMAKMLVVSPDFNCSNEILSISAMLSVPNCFVRPREAQKAADEAKARFGHIDGDHLTLLNVYHAYKQNKEDPQWCYENFVNHRALKSADNVRQQLARIMARFNLKLCSTDFNSRDYYVNIRKAMLAGYFMQVAHLERTGHYLTVKDNQIVHLHPSNCLDHKPEWVIYNEYVLTSRNFIRTVTDIRGEWLVDIAPHYYDLTNFPNCEAKRQLEKLYKKRESAKEESRNRSLKPHTAYCRSLFLSSPTSTSRRRHRRWYFIPSSRPVSCGYSCYSFLITILAKPLCQNNGMAQVHAISSCSSANRFFHGSKRDSAGISHILCPRKVTPQHEVGVKASEFHGPAVVQKAANFCINRGNHAIQAVLASDEKASTSSGVDGKVLRKKLNKVVLAYSGGLDTSVIVPWLRENYGCEVVCFTADVGQGLQELEGLEQKAKASGACQLVVKDLKEEFVKDFIFPCLRAGAIYERKYLLGTSMARPVIAKAMVDVAKEVGADAVSHGCTGKGNDQVRFELTFFALNPDLSVVAPWREWEITGREDAIEYAKEHNVPVPVTKKSIYSRDRNLWHLSHEGDILEDPAKEAKEEMYMMSIDPKEAPDEPEYLKIGIVEGIPVSINGKEVSPATLLSKLNQVGGKHGIGRIDMVENRLVGVKSRGVYETPGGTILFAAARELESLTLDRESMQVKDSLALKYAELVYAGRWFDPLRKSMDAFMKEITKTTTGSVTLKLYKGSVSVTGRESPYSLYREDISSFETGEIYDQADAAGFIRLYGLPIRVRAMLEKGI</sequence>
<keyword evidence="12 22" id="KW-0347">Helicase</keyword>
<dbReference type="InterPro" id="IPR001518">
    <property type="entry name" value="Arginosuc_synth"/>
</dbReference>
<dbReference type="Gene3D" id="3.90.1260.10">
    <property type="entry name" value="Argininosuccinate synthetase, chain A, domain 2"/>
    <property type="match status" value="1"/>
</dbReference>
<evidence type="ECO:0000256" key="17">
    <source>
        <dbReference type="ARBA" id="ARBA00058987"/>
    </source>
</evidence>
<evidence type="ECO:0000256" key="1">
    <source>
        <dbReference type="ARBA" id="ARBA00004967"/>
    </source>
</evidence>
<dbReference type="Pfam" id="PF20979">
    <property type="entry name" value="Arginosuc_syn_C"/>
    <property type="match status" value="1"/>
</dbReference>
<dbReference type="InterPro" id="IPR048333">
    <property type="entry name" value="HA2_WH"/>
</dbReference>
<dbReference type="HAMAP" id="MF_00005">
    <property type="entry name" value="Arg_succ_synth_type1"/>
    <property type="match status" value="1"/>
</dbReference>
<dbReference type="InterPro" id="IPR044756">
    <property type="entry name" value="DHX15_DEXHc"/>
</dbReference>
<dbReference type="FunFam" id="3.90.1260.10:FF:000007">
    <property type="entry name" value="Argininosuccinate synthase"/>
    <property type="match status" value="1"/>
</dbReference>
<dbReference type="InterPro" id="IPR014729">
    <property type="entry name" value="Rossmann-like_a/b/a_fold"/>
</dbReference>
<keyword evidence="9" id="KW-0747">Spliceosome</keyword>
<evidence type="ECO:0000259" key="20">
    <source>
        <dbReference type="PROSITE" id="PS51192"/>
    </source>
</evidence>
<dbReference type="PROSITE" id="PS51192">
    <property type="entry name" value="HELICASE_ATP_BIND_1"/>
    <property type="match status" value="1"/>
</dbReference>
<dbReference type="InterPro" id="IPR001650">
    <property type="entry name" value="Helicase_C-like"/>
</dbReference>
<dbReference type="SUPFAM" id="SSF69864">
    <property type="entry name" value="Argininosuccinate synthetase, C-terminal domain"/>
    <property type="match status" value="1"/>
</dbReference>
<dbReference type="CDD" id="cd18791">
    <property type="entry name" value="SF2_C_RHA"/>
    <property type="match status" value="1"/>
</dbReference>
<reference evidence="23" key="1">
    <citation type="journal article" date="2019" name="Curr. Biol.">
        <title>Genome Sequence of Striga asiatica Provides Insight into the Evolution of Plant Parasitism.</title>
        <authorList>
            <person name="Yoshida S."/>
            <person name="Kim S."/>
            <person name="Wafula E.K."/>
            <person name="Tanskanen J."/>
            <person name="Kim Y.M."/>
            <person name="Honaas L."/>
            <person name="Yang Z."/>
            <person name="Spallek T."/>
            <person name="Conn C.E."/>
            <person name="Ichihashi Y."/>
            <person name="Cheong K."/>
            <person name="Cui S."/>
            <person name="Der J.P."/>
            <person name="Gundlach H."/>
            <person name="Jiao Y."/>
            <person name="Hori C."/>
            <person name="Ishida J.K."/>
            <person name="Kasahara H."/>
            <person name="Kiba T."/>
            <person name="Kim M.S."/>
            <person name="Koo N."/>
            <person name="Laohavisit A."/>
            <person name="Lee Y.H."/>
            <person name="Lumba S."/>
            <person name="McCourt P."/>
            <person name="Mortimer J.C."/>
            <person name="Mutuku J.M."/>
            <person name="Nomura T."/>
            <person name="Sasaki-Sekimoto Y."/>
            <person name="Seto Y."/>
            <person name="Wang Y."/>
            <person name="Wakatake T."/>
            <person name="Sakakibara H."/>
            <person name="Demura T."/>
            <person name="Yamaguchi S."/>
            <person name="Yoneyama K."/>
            <person name="Manabe R.I."/>
            <person name="Nelson D.C."/>
            <person name="Schulman A.H."/>
            <person name="Timko M.P."/>
            <person name="dePamphilis C.W."/>
            <person name="Choi D."/>
            <person name="Shirasu K."/>
        </authorList>
    </citation>
    <scope>NUCLEOTIDE SEQUENCE [LARGE SCALE GENOMIC DNA]</scope>
    <source>
        <strain evidence="23">cv. UVA1</strain>
    </source>
</reference>
<dbReference type="UniPathway" id="UPA00068">
    <property type="reaction ID" value="UER00113"/>
</dbReference>
<evidence type="ECO:0000313" key="22">
    <source>
        <dbReference type="EMBL" id="GER44371.1"/>
    </source>
</evidence>
<dbReference type="GO" id="GO:0003724">
    <property type="term" value="F:RNA helicase activity"/>
    <property type="evidence" value="ECO:0007669"/>
    <property type="project" value="UniProtKB-EC"/>
</dbReference>
<organism evidence="22 23">
    <name type="scientific">Striga asiatica</name>
    <name type="common">Asiatic witchweed</name>
    <name type="synonym">Buchnera asiatica</name>
    <dbReference type="NCBI Taxonomy" id="4170"/>
    <lineage>
        <taxon>Eukaryota</taxon>
        <taxon>Viridiplantae</taxon>
        <taxon>Streptophyta</taxon>
        <taxon>Embryophyta</taxon>
        <taxon>Tracheophyta</taxon>
        <taxon>Spermatophyta</taxon>
        <taxon>Magnoliopsida</taxon>
        <taxon>eudicotyledons</taxon>
        <taxon>Gunneridae</taxon>
        <taxon>Pentapetalae</taxon>
        <taxon>asterids</taxon>
        <taxon>lamiids</taxon>
        <taxon>Lamiales</taxon>
        <taxon>Orobanchaceae</taxon>
        <taxon>Buchnereae</taxon>
        <taxon>Striga</taxon>
    </lineage>
</organism>
<dbReference type="PANTHER" id="PTHR18934">
    <property type="entry name" value="ATP-DEPENDENT RNA HELICASE"/>
    <property type="match status" value="1"/>
</dbReference>
<dbReference type="PROSITE" id="PS00564">
    <property type="entry name" value="ARGININOSUCCIN_SYN_1"/>
    <property type="match status" value="1"/>
</dbReference>
<evidence type="ECO:0000256" key="9">
    <source>
        <dbReference type="ARBA" id="ARBA00022728"/>
    </source>
</evidence>
<comment type="subunit">
    <text evidence="2">Homotetramer.</text>
</comment>
<dbReference type="InterPro" id="IPR048267">
    <property type="entry name" value="Arginosuc_syn_N"/>
</dbReference>
<dbReference type="AlphaFoldDB" id="A0A5A7QKD0"/>
<dbReference type="SMART" id="SM00847">
    <property type="entry name" value="HA2"/>
    <property type="match status" value="1"/>
</dbReference>
<accession>A0A5A7QKD0</accession>
<dbReference type="Proteomes" id="UP000325081">
    <property type="component" value="Unassembled WGS sequence"/>
</dbReference>
<evidence type="ECO:0000256" key="8">
    <source>
        <dbReference type="ARBA" id="ARBA00022664"/>
    </source>
</evidence>
<evidence type="ECO:0000256" key="12">
    <source>
        <dbReference type="ARBA" id="ARBA00022806"/>
    </source>
</evidence>
<dbReference type="EC" id="3.6.4.13" evidence="4"/>
<dbReference type="GO" id="GO:0005681">
    <property type="term" value="C:spliceosomal complex"/>
    <property type="evidence" value="ECO:0007669"/>
    <property type="project" value="UniProtKB-KW"/>
</dbReference>
<dbReference type="Gene3D" id="3.40.50.620">
    <property type="entry name" value="HUPs"/>
    <property type="match status" value="1"/>
</dbReference>
<evidence type="ECO:0000256" key="16">
    <source>
        <dbReference type="ARBA" id="ARBA00047984"/>
    </source>
</evidence>
<dbReference type="NCBIfam" id="TIGR00032">
    <property type="entry name" value="argG"/>
    <property type="match status" value="1"/>
</dbReference>
<evidence type="ECO:0000256" key="4">
    <source>
        <dbReference type="ARBA" id="ARBA00012552"/>
    </source>
</evidence>
<dbReference type="SUPFAM" id="SSF52540">
    <property type="entry name" value="P-loop containing nucleoside triphosphate hydrolases"/>
    <property type="match status" value="1"/>
</dbReference>
<dbReference type="SUPFAM" id="SSF52402">
    <property type="entry name" value="Adenine nucleotide alpha hydrolases-like"/>
    <property type="match status" value="1"/>
</dbReference>
<keyword evidence="7" id="KW-0028">Amino-acid biosynthesis</keyword>
<dbReference type="CDD" id="cd01999">
    <property type="entry name" value="ASS"/>
    <property type="match status" value="1"/>
</dbReference>
<dbReference type="NCBIfam" id="NF001770">
    <property type="entry name" value="PRK00509.1"/>
    <property type="match status" value="1"/>
</dbReference>
<dbReference type="InterPro" id="IPR048268">
    <property type="entry name" value="Arginosuc_syn_C"/>
</dbReference>
<evidence type="ECO:0000256" key="13">
    <source>
        <dbReference type="ARBA" id="ARBA00022840"/>
    </source>
</evidence>
<comment type="pathway">
    <text evidence="1">Amino-acid biosynthesis; L-arginine biosynthesis; L-arginine from L-ornithine and carbamoyl phosphate: step 2/3.</text>
</comment>
<feature type="domain" description="Helicase ATP-binding" evidence="20">
    <location>
        <begin position="70"/>
        <end position="239"/>
    </location>
</feature>
<dbReference type="FunFam" id="1.20.120.1080:FF:000003">
    <property type="entry name" value="Pre-mRNA-splicing factor ATP-dependent RNA helicase PRP43"/>
    <property type="match status" value="1"/>
</dbReference>
<gene>
    <name evidence="22" type="ORF">STAS_21252</name>
</gene>
<evidence type="ECO:0000256" key="7">
    <source>
        <dbReference type="ARBA" id="ARBA00022605"/>
    </source>
</evidence>
<keyword evidence="13" id="KW-0067">ATP-binding</keyword>
<dbReference type="FunFam" id="3.40.50.300:FF:000951">
    <property type="entry name" value="Putative pre-mRNA-splicing factor ATP-dependent RNA helicase"/>
    <property type="match status" value="1"/>
</dbReference>
<evidence type="ECO:0000256" key="14">
    <source>
        <dbReference type="ARBA" id="ARBA00023187"/>
    </source>
</evidence>
<dbReference type="InterPro" id="IPR011709">
    <property type="entry name" value="DEAD-box_helicase_OB_fold"/>
</dbReference>
<evidence type="ECO:0000313" key="23">
    <source>
        <dbReference type="Proteomes" id="UP000325081"/>
    </source>
</evidence>
<feature type="domain" description="Helicase C-terminal" evidence="21">
    <location>
        <begin position="257"/>
        <end position="444"/>
    </location>
</feature>